<accession>A0ACB7ISZ1</accession>
<evidence type="ECO:0000313" key="2">
    <source>
        <dbReference type="Proteomes" id="UP000824881"/>
    </source>
</evidence>
<reference evidence="1 2" key="1">
    <citation type="journal article" date="2021" name="Appl. Environ. Microbiol.">
        <title>Genetic linkage and physical mapping for an oyster mushroom Pleurotus cornucopiae and QTL analysis for the trait cap color.</title>
        <authorList>
            <person name="Zhang Y."/>
            <person name="Gao W."/>
            <person name="Sonnenberg A."/>
            <person name="Chen Q."/>
            <person name="Zhang J."/>
            <person name="Huang C."/>
        </authorList>
    </citation>
    <scope>NUCLEOTIDE SEQUENCE [LARGE SCALE GENOMIC DNA]</scope>
    <source>
        <strain evidence="1">CCMSSC00406</strain>
    </source>
</reference>
<keyword evidence="2" id="KW-1185">Reference proteome</keyword>
<evidence type="ECO:0000313" key="1">
    <source>
        <dbReference type="EMBL" id="KAG9220633.1"/>
    </source>
</evidence>
<organism evidence="1 2">
    <name type="scientific">Pleurotus cornucopiae</name>
    <name type="common">Cornucopia mushroom</name>
    <dbReference type="NCBI Taxonomy" id="5321"/>
    <lineage>
        <taxon>Eukaryota</taxon>
        <taxon>Fungi</taxon>
        <taxon>Dikarya</taxon>
        <taxon>Basidiomycota</taxon>
        <taxon>Agaricomycotina</taxon>
        <taxon>Agaricomycetes</taxon>
        <taxon>Agaricomycetidae</taxon>
        <taxon>Agaricales</taxon>
        <taxon>Pleurotineae</taxon>
        <taxon>Pleurotaceae</taxon>
        <taxon>Pleurotus</taxon>
    </lineage>
</organism>
<name>A0ACB7ISZ1_PLECO</name>
<sequence length="386" mass="43105">MTGTNNSSGKTRRLSPDERPTFIDTWKDMEKLLATGKVKTIGVSNFSVKTLSELLPRCTVIPAINQVQLHPCLPQVELKAFCEEKGILLTAYTHLGRAESKVLLEHETIVDISKSLGVTPAQVLLSWSVQRNIVVIPKSEKTTSECKLTSANDAHDRVRESFEESLQNLQCGYVDLYLMHWPFAVITDSSGQSRTLRPDEHPTFIDTWKEMEKLLDTGKVKTIGVSNFSVKTLTELLPHCTVIPATNQVELHPCLPQAELKVFCEEKGILLTAYTPLGRSKVLLEHETVGDIAKSLSVTPAQVLLSWSVQRGIIVVPKSEDDQRMQDNIKLVHLSDEAVERINKIHEEPGMHRSLLKYHSPEGGAFGWSYEDFGWNMVTGGIIPSK</sequence>
<dbReference type="Proteomes" id="UP000824881">
    <property type="component" value="Unassembled WGS sequence"/>
</dbReference>
<gene>
    <name evidence="1" type="ORF">CCMSSC00406_0003732</name>
</gene>
<comment type="caution">
    <text evidence="1">The sequence shown here is derived from an EMBL/GenBank/DDBJ whole genome shotgun (WGS) entry which is preliminary data.</text>
</comment>
<protein>
    <submittedName>
        <fullName evidence="1">Uncharacterized protein</fullName>
    </submittedName>
</protein>
<proteinExistence type="predicted"/>
<dbReference type="EMBL" id="WQMT02000007">
    <property type="protein sequence ID" value="KAG9220633.1"/>
    <property type="molecule type" value="Genomic_DNA"/>
</dbReference>